<dbReference type="AlphaFoldDB" id="A0A0A1MP15"/>
<protein>
    <submittedName>
        <fullName evidence="1">Uncharacterized protein</fullName>
    </submittedName>
</protein>
<reference evidence="1 2" key="1">
    <citation type="submission" date="2014-11" db="EMBL/GenBank/DDBJ databases">
        <authorList>
            <person name="Urmite Genomes Urmite Genomes"/>
        </authorList>
    </citation>
    <scope>NUCLEOTIDE SEQUENCE [LARGE SCALE GENOMIC DNA]</scope>
    <source>
        <strain evidence="1 2">Oc5</strain>
    </source>
</reference>
<organism evidence="1 2">
    <name type="scientific">Oceanobacillus oncorhynchi</name>
    <dbReference type="NCBI Taxonomy" id="545501"/>
    <lineage>
        <taxon>Bacteria</taxon>
        <taxon>Bacillati</taxon>
        <taxon>Bacillota</taxon>
        <taxon>Bacilli</taxon>
        <taxon>Bacillales</taxon>
        <taxon>Bacillaceae</taxon>
        <taxon>Oceanobacillus</taxon>
    </lineage>
</organism>
<name>A0A0A1MP15_9BACI</name>
<keyword evidence="2" id="KW-1185">Reference proteome</keyword>
<proteinExistence type="predicted"/>
<evidence type="ECO:0000313" key="2">
    <source>
        <dbReference type="Proteomes" id="UP000040453"/>
    </source>
</evidence>
<evidence type="ECO:0000313" key="1">
    <source>
        <dbReference type="EMBL" id="CEI81377.1"/>
    </source>
</evidence>
<accession>A0A0A1MP15</accession>
<dbReference type="EMBL" id="CDGG01000001">
    <property type="protein sequence ID" value="CEI81377.1"/>
    <property type="molecule type" value="Genomic_DNA"/>
</dbReference>
<dbReference type="STRING" id="545501.BN997_01197"/>
<sequence>MILAGRVIAAKKQVDKCENIRIHDVTKIL</sequence>
<gene>
    <name evidence="1" type="ORF">BN997_01197</name>
</gene>
<dbReference type="Proteomes" id="UP000040453">
    <property type="component" value="Unassembled WGS sequence"/>
</dbReference>